<evidence type="ECO:0000313" key="2">
    <source>
        <dbReference type="EMBL" id="PZO86404.1"/>
    </source>
</evidence>
<evidence type="ECO:0000259" key="1">
    <source>
        <dbReference type="PROSITE" id="PS51154"/>
    </source>
</evidence>
<reference evidence="2 3" key="1">
    <citation type="submission" date="2017-08" db="EMBL/GenBank/DDBJ databases">
        <title>Infants hospitalized years apart are colonized by the same room-sourced microbial strains.</title>
        <authorList>
            <person name="Brooks B."/>
            <person name="Olm M.R."/>
            <person name="Firek B.A."/>
            <person name="Baker R."/>
            <person name="Thomas B.C."/>
            <person name="Morowitz M.J."/>
            <person name="Banfield J.F."/>
        </authorList>
    </citation>
    <scope>NUCLEOTIDE SEQUENCE [LARGE SCALE GENOMIC DNA]</scope>
    <source>
        <strain evidence="2">S2_018_000_R2_104</strain>
    </source>
</reference>
<dbReference type="Proteomes" id="UP000249557">
    <property type="component" value="Unassembled WGS sequence"/>
</dbReference>
<dbReference type="Gene3D" id="3.40.220.10">
    <property type="entry name" value="Leucine Aminopeptidase, subunit E, domain 1"/>
    <property type="match status" value="1"/>
</dbReference>
<dbReference type="EMBL" id="QFNK01000123">
    <property type="protein sequence ID" value="PZO86404.1"/>
    <property type="molecule type" value="Genomic_DNA"/>
</dbReference>
<dbReference type="SUPFAM" id="SSF52949">
    <property type="entry name" value="Macro domain-like"/>
    <property type="match status" value="1"/>
</dbReference>
<dbReference type="Pfam" id="PF01661">
    <property type="entry name" value="Macro"/>
    <property type="match status" value="1"/>
</dbReference>
<dbReference type="AlphaFoldDB" id="A0A2W4ZVT5"/>
<protein>
    <recommendedName>
        <fullName evidence="1">Macro domain-containing protein</fullName>
    </recommendedName>
</protein>
<comment type="caution">
    <text evidence="2">The sequence shown here is derived from an EMBL/GenBank/DDBJ whole genome shotgun (WGS) entry which is preliminary data.</text>
</comment>
<sequence>MFTRIAQKLRRNNPQYLDRIRIEQGEILSQMDCEAILFFMHPNLEWGGGLNSNVLEIAGPDLDSHILNHIYKPKSGQVFALPPFQSGYKAMFMAVLSDWDGGNGFEERDLLNCYRHTIEAAEKIGVRSIAIPAMGRDKRDFPHIRFARVAVQGIMERMSDKIDFIKIMCLDRTMRAAYQNQIDKLKS</sequence>
<evidence type="ECO:0000313" key="3">
    <source>
        <dbReference type="Proteomes" id="UP000249557"/>
    </source>
</evidence>
<name>A0A2W4ZVT5_9BACT</name>
<feature type="domain" description="Macro" evidence="1">
    <location>
        <begin position="7"/>
        <end position="186"/>
    </location>
</feature>
<gene>
    <name evidence="2" type="ORF">DI626_06720</name>
</gene>
<dbReference type="PROSITE" id="PS51154">
    <property type="entry name" value="MACRO"/>
    <property type="match status" value="1"/>
</dbReference>
<organism evidence="2 3">
    <name type="scientific">Micavibrio aeruginosavorus</name>
    <dbReference type="NCBI Taxonomy" id="349221"/>
    <lineage>
        <taxon>Bacteria</taxon>
        <taxon>Pseudomonadati</taxon>
        <taxon>Bdellovibrionota</taxon>
        <taxon>Bdellovibrionia</taxon>
        <taxon>Bdellovibrionales</taxon>
        <taxon>Pseudobdellovibrionaceae</taxon>
        <taxon>Micavibrio</taxon>
    </lineage>
</organism>
<accession>A0A2W4ZVT5</accession>
<proteinExistence type="predicted"/>
<dbReference type="InterPro" id="IPR043472">
    <property type="entry name" value="Macro_dom-like"/>
</dbReference>
<dbReference type="InterPro" id="IPR002589">
    <property type="entry name" value="Macro_dom"/>
</dbReference>